<feature type="compositionally biased region" description="Basic residues" evidence="1">
    <location>
        <begin position="114"/>
        <end position="124"/>
    </location>
</feature>
<gene>
    <name evidence="2" type="ORF">EJB05_07793</name>
</gene>
<proteinExistence type="predicted"/>
<feature type="non-terminal residue" evidence="2">
    <location>
        <position position="1"/>
    </location>
</feature>
<feature type="compositionally biased region" description="Low complexity" evidence="1">
    <location>
        <begin position="93"/>
        <end position="113"/>
    </location>
</feature>
<evidence type="ECO:0000313" key="2">
    <source>
        <dbReference type="EMBL" id="TVU48166.1"/>
    </source>
</evidence>
<comment type="caution">
    <text evidence="2">The sequence shown here is derived from an EMBL/GenBank/DDBJ whole genome shotgun (WGS) entry which is preliminary data.</text>
</comment>
<reference evidence="2 3" key="1">
    <citation type="journal article" date="2019" name="Sci. Rep.">
        <title>A high-quality genome of Eragrostis curvula grass provides insights into Poaceae evolution and supports new strategies to enhance forage quality.</title>
        <authorList>
            <person name="Carballo J."/>
            <person name="Santos B.A.C.M."/>
            <person name="Zappacosta D."/>
            <person name="Garbus I."/>
            <person name="Selva J.P."/>
            <person name="Gallo C.A."/>
            <person name="Diaz A."/>
            <person name="Albertini E."/>
            <person name="Caccamo M."/>
            <person name="Echenique V."/>
        </authorList>
    </citation>
    <scope>NUCLEOTIDE SEQUENCE [LARGE SCALE GENOMIC DNA]</scope>
    <source>
        <strain evidence="3">cv. Victoria</strain>
        <tissue evidence="2">Leaf</tissue>
    </source>
</reference>
<accession>A0A5J9WJQ1</accession>
<evidence type="ECO:0000313" key="3">
    <source>
        <dbReference type="Proteomes" id="UP000324897"/>
    </source>
</evidence>
<dbReference type="Proteomes" id="UP000324897">
    <property type="component" value="Chromosome 5"/>
</dbReference>
<feature type="region of interest" description="Disordered" evidence="1">
    <location>
        <begin position="82"/>
        <end position="140"/>
    </location>
</feature>
<keyword evidence="3" id="KW-1185">Reference proteome</keyword>
<dbReference type="Gramene" id="TVU48166">
    <property type="protein sequence ID" value="TVU48166"/>
    <property type="gene ID" value="EJB05_07793"/>
</dbReference>
<sequence>MREVEGKAMQCRRCNSKIQQILLHLRIVVAEVGANQKVEEMQLSGLGILASITVAAYYAYSRGAHVHAVSFHMVPYTVRKKKSPTTTAPLPPSARALPVPPASARVVARPAGVRSRRRPSRRRPLASSPVRPVPHPSAARIWASPPARRLEAAPVELTRRLEGRARLLEAGRGSWWEGAWQLVLSRLLGSYLSFEKGLREGTSATSSKACSNKPRSAGCKNQASNRRLRQEG</sequence>
<feature type="region of interest" description="Disordered" evidence="1">
    <location>
        <begin position="201"/>
        <end position="232"/>
    </location>
</feature>
<feature type="compositionally biased region" description="Polar residues" evidence="1">
    <location>
        <begin position="202"/>
        <end position="225"/>
    </location>
</feature>
<dbReference type="AlphaFoldDB" id="A0A5J9WJQ1"/>
<name>A0A5J9WJQ1_9POAL</name>
<protein>
    <submittedName>
        <fullName evidence="2">Uncharacterized protein</fullName>
    </submittedName>
</protein>
<organism evidence="2 3">
    <name type="scientific">Eragrostis curvula</name>
    <name type="common">weeping love grass</name>
    <dbReference type="NCBI Taxonomy" id="38414"/>
    <lineage>
        <taxon>Eukaryota</taxon>
        <taxon>Viridiplantae</taxon>
        <taxon>Streptophyta</taxon>
        <taxon>Embryophyta</taxon>
        <taxon>Tracheophyta</taxon>
        <taxon>Spermatophyta</taxon>
        <taxon>Magnoliopsida</taxon>
        <taxon>Liliopsida</taxon>
        <taxon>Poales</taxon>
        <taxon>Poaceae</taxon>
        <taxon>PACMAD clade</taxon>
        <taxon>Chloridoideae</taxon>
        <taxon>Eragrostideae</taxon>
        <taxon>Eragrostidinae</taxon>
        <taxon>Eragrostis</taxon>
    </lineage>
</organism>
<dbReference type="EMBL" id="RWGY01000004">
    <property type="protein sequence ID" value="TVU48166.1"/>
    <property type="molecule type" value="Genomic_DNA"/>
</dbReference>
<evidence type="ECO:0000256" key="1">
    <source>
        <dbReference type="SAM" id="MobiDB-lite"/>
    </source>
</evidence>